<sequence length="417" mass="46515">MAIVNQYTIIYFILMVHGSMYAYRINRNLGFKTIARFTNGKDKCDFDLSTARGILKDATNSLNKCNLRIGNLYTGSKYSIKSIDLIIGKEVTNFSLCPNSHRSNKNLHINCSSWITEEYIMWIDVYACSINDAQCVRINNYCVCHCIPGYILEGKKCLKERVAIGGTCEHNRQCKGTAFANVCDHDVCSCSPGYIQIGRKCYPVKVTIGDECAFNLQCNGTKFATVCDHGSCLCSPGYIQIDRKCYPDQPNSLGSSNSQQYGTNIGVTVGSLFGGFILGVIVTAVVTTLMYRRLNFRTPNRKEPDVMFAANREYGTAGGAQISFTNNKKQNVATLSPYSFAKETQGFNLSSKQDDKRTDDVYNHLREQTEQDDDTYDHACAVPNHSSDLSDYSNIHDATNFRTSASKDGDDYSTLRN</sequence>
<keyword evidence="5" id="KW-1185">Reference proteome</keyword>
<keyword evidence="2" id="KW-0472">Membrane</keyword>
<dbReference type="InterPro" id="IPR009030">
    <property type="entry name" value="Growth_fac_rcpt_cys_sf"/>
</dbReference>
<dbReference type="AlphaFoldDB" id="A0A8W8LU13"/>
<protein>
    <recommendedName>
        <fullName evidence="3">EB domain-containing protein</fullName>
    </recommendedName>
</protein>
<evidence type="ECO:0000259" key="3">
    <source>
        <dbReference type="Pfam" id="PF01683"/>
    </source>
</evidence>
<feature type="domain" description="EB" evidence="3">
    <location>
        <begin position="190"/>
        <end position="245"/>
    </location>
</feature>
<organism evidence="4 5">
    <name type="scientific">Magallana gigas</name>
    <name type="common">Pacific oyster</name>
    <name type="synonym">Crassostrea gigas</name>
    <dbReference type="NCBI Taxonomy" id="29159"/>
    <lineage>
        <taxon>Eukaryota</taxon>
        <taxon>Metazoa</taxon>
        <taxon>Spiralia</taxon>
        <taxon>Lophotrochozoa</taxon>
        <taxon>Mollusca</taxon>
        <taxon>Bivalvia</taxon>
        <taxon>Autobranchia</taxon>
        <taxon>Pteriomorphia</taxon>
        <taxon>Ostreida</taxon>
        <taxon>Ostreoidea</taxon>
        <taxon>Ostreidae</taxon>
        <taxon>Magallana</taxon>
    </lineage>
</organism>
<keyword evidence="2" id="KW-0812">Transmembrane</keyword>
<evidence type="ECO:0000313" key="4">
    <source>
        <dbReference type="EnsemblMetazoa" id="G29707.1:cds"/>
    </source>
</evidence>
<dbReference type="InterPro" id="IPR006149">
    <property type="entry name" value="EB_dom"/>
</dbReference>
<keyword evidence="2" id="KW-1133">Transmembrane helix</keyword>
<dbReference type="SUPFAM" id="SSF57184">
    <property type="entry name" value="Growth factor receptor domain"/>
    <property type="match status" value="1"/>
</dbReference>
<feature type="compositionally biased region" description="Polar residues" evidence="1">
    <location>
        <begin position="384"/>
        <end position="394"/>
    </location>
</feature>
<name>A0A8W8LU13_MAGGI</name>
<accession>A0A8W8LU13</accession>
<dbReference type="EnsemblMetazoa" id="G29707.1">
    <property type="protein sequence ID" value="G29707.1:cds"/>
    <property type="gene ID" value="G29707"/>
</dbReference>
<dbReference type="PANTHER" id="PTHR39069:SF9">
    <property type="entry name" value="EB DOMAIN-CONTAINING PROTEIN"/>
    <property type="match status" value="1"/>
</dbReference>
<feature type="region of interest" description="Disordered" evidence="1">
    <location>
        <begin position="367"/>
        <end position="394"/>
    </location>
</feature>
<evidence type="ECO:0000256" key="1">
    <source>
        <dbReference type="SAM" id="MobiDB-lite"/>
    </source>
</evidence>
<evidence type="ECO:0000256" key="2">
    <source>
        <dbReference type="SAM" id="Phobius"/>
    </source>
</evidence>
<proteinExistence type="predicted"/>
<dbReference type="PANTHER" id="PTHR39069">
    <property type="entry name" value="ECDYSONE-INDUCIBLE GENE E1, ISOFORM A"/>
    <property type="match status" value="1"/>
</dbReference>
<evidence type="ECO:0000313" key="5">
    <source>
        <dbReference type="Proteomes" id="UP000005408"/>
    </source>
</evidence>
<dbReference type="Pfam" id="PF01683">
    <property type="entry name" value="EB"/>
    <property type="match status" value="1"/>
</dbReference>
<dbReference type="Proteomes" id="UP000005408">
    <property type="component" value="Unassembled WGS sequence"/>
</dbReference>
<feature type="transmembrane region" description="Helical" evidence="2">
    <location>
        <begin position="265"/>
        <end position="291"/>
    </location>
</feature>
<reference evidence="4" key="1">
    <citation type="submission" date="2022-08" db="UniProtKB">
        <authorList>
            <consortium name="EnsemblMetazoa"/>
        </authorList>
    </citation>
    <scope>IDENTIFICATION</scope>
    <source>
        <strain evidence="4">05x7-T-G4-1.051#20</strain>
    </source>
</reference>